<dbReference type="GO" id="GO:0000049">
    <property type="term" value="F:tRNA binding"/>
    <property type="evidence" value="ECO:0007669"/>
    <property type="project" value="TreeGrafter"/>
</dbReference>
<evidence type="ECO:0000313" key="8">
    <source>
        <dbReference type="Proteomes" id="UP000249458"/>
    </source>
</evidence>
<proteinExistence type="predicted"/>
<keyword evidence="7" id="KW-0648">Protein biosynthesis</keyword>
<dbReference type="PANTHER" id="PTHR42918:SF6">
    <property type="entry name" value="ELONGATION FACTOR P--(R)-BETA-LYSINE LIGASE"/>
    <property type="match status" value="1"/>
</dbReference>
<dbReference type="GO" id="GO:0004824">
    <property type="term" value="F:lysine-tRNA ligase activity"/>
    <property type="evidence" value="ECO:0007669"/>
    <property type="project" value="InterPro"/>
</dbReference>
<keyword evidence="2" id="KW-0436">Ligase</keyword>
<keyword evidence="7" id="KW-0251">Elongation factor</keyword>
<reference evidence="7 8" key="1">
    <citation type="submission" date="2017-02" db="EMBL/GenBank/DDBJ databases">
        <title>Legionella quilivanii strain from human: case report and whole genome sequencing analysis.</title>
        <authorList>
            <person name="Lalancette C."/>
            <person name="Leduc J.-M."/>
            <person name="Levesque S."/>
            <person name="Fournier E."/>
            <person name="Saoud J."/>
            <person name="Faucher S.P."/>
            <person name="Bernard K."/>
            <person name="Martineau C."/>
            <person name="Longtin J."/>
        </authorList>
    </citation>
    <scope>NUCLEOTIDE SEQUENCE [LARGE SCALE GENOMIC DNA]</scope>
    <source>
        <strain evidence="7 8">ID143958</strain>
    </source>
</reference>
<dbReference type="GO" id="GO:0005524">
    <property type="term" value="F:ATP binding"/>
    <property type="evidence" value="ECO:0007669"/>
    <property type="project" value="UniProtKB-KW"/>
</dbReference>
<dbReference type="InterPro" id="IPR018149">
    <property type="entry name" value="Lys-tRNA-synth_II_C"/>
</dbReference>
<dbReference type="GO" id="GO:0005829">
    <property type="term" value="C:cytosol"/>
    <property type="evidence" value="ECO:0007669"/>
    <property type="project" value="TreeGrafter"/>
</dbReference>
<keyword evidence="7" id="KW-0808">Transferase</keyword>
<comment type="caution">
    <text evidence="7">The sequence shown here is derived from an EMBL/GenBank/DDBJ whole genome shotgun (WGS) entry which is preliminary data.</text>
</comment>
<comment type="catalytic activity">
    <reaction evidence="5">
        <text>D-beta-lysine + L-lysyl-[protein] + ATP = N(6)-((3R)-3,6-diaminohexanoyl)-L-lysyl-[protein] + AMP + diphosphate + H(+)</text>
        <dbReference type="Rhea" id="RHEA:83435"/>
        <dbReference type="Rhea" id="RHEA-COMP:9752"/>
        <dbReference type="Rhea" id="RHEA-COMP:20131"/>
        <dbReference type="ChEBI" id="CHEBI:15378"/>
        <dbReference type="ChEBI" id="CHEBI:29969"/>
        <dbReference type="ChEBI" id="CHEBI:30616"/>
        <dbReference type="ChEBI" id="CHEBI:33019"/>
        <dbReference type="ChEBI" id="CHEBI:84138"/>
        <dbReference type="ChEBI" id="CHEBI:156053"/>
        <dbReference type="ChEBI" id="CHEBI:456215"/>
    </reaction>
    <physiologicalReaction direction="left-to-right" evidence="5">
        <dbReference type="Rhea" id="RHEA:83436"/>
    </physiologicalReaction>
</comment>
<dbReference type="FunFam" id="3.30.930.10:FF:000017">
    <property type="entry name" value="Elongation factor P--(R)-beta-lysine ligase"/>
    <property type="match status" value="1"/>
</dbReference>
<evidence type="ECO:0000256" key="2">
    <source>
        <dbReference type="ARBA" id="ARBA00022598"/>
    </source>
</evidence>
<dbReference type="GO" id="GO:0003746">
    <property type="term" value="F:translation elongation factor activity"/>
    <property type="evidence" value="ECO:0007669"/>
    <property type="project" value="UniProtKB-KW"/>
</dbReference>
<comment type="subunit">
    <text evidence="1">Homodimer.</text>
</comment>
<evidence type="ECO:0000313" key="7">
    <source>
        <dbReference type="EMBL" id="RAP34713.1"/>
    </source>
</evidence>
<dbReference type="Proteomes" id="UP000249458">
    <property type="component" value="Unassembled WGS sequence"/>
</dbReference>
<dbReference type="PRINTS" id="PR00982">
    <property type="entry name" value="TRNASYNTHLYS"/>
</dbReference>
<evidence type="ECO:0000256" key="4">
    <source>
        <dbReference type="ARBA" id="ARBA00022840"/>
    </source>
</evidence>
<dbReference type="PANTHER" id="PTHR42918">
    <property type="entry name" value="LYSYL-TRNA SYNTHETASE"/>
    <property type="match status" value="1"/>
</dbReference>
<dbReference type="InterPro" id="IPR004525">
    <property type="entry name" value="EpmA"/>
</dbReference>
<evidence type="ECO:0000256" key="5">
    <source>
        <dbReference type="ARBA" id="ARBA00052794"/>
    </source>
</evidence>
<accession>A0A364LFG6</accession>
<keyword evidence="3" id="KW-0547">Nucleotide-binding</keyword>
<dbReference type="SUPFAM" id="SSF55681">
    <property type="entry name" value="Class II aaRS and biotin synthetases"/>
    <property type="match status" value="1"/>
</dbReference>
<dbReference type="RefSeq" id="WP_112220650.1">
    <property type="nucleotide sequence ID" value="NZ_MVJN01000014.1"/>
</dbReference>
<dbReference type="EMBL" id="MVJN01000014">
    <property type="protein sequence ID" value="RAP34713.1"/>
    <property type="molecule type" value="Genomic_DNA"/>
</dbReference>
<dbReference type="NCBIfam" id="NF006828">
    <property type="entry name" value="PRK09350.1"/>
    <property type="match status" value="1"/>
</dbReference>
<dbReference type="GO" id="GO:0006430">
    <property type="term" value="P:lysyl-tRNA aminoacylation"/>
    <property type="evidence" value="ECO:0007669"/>
    <property type="project" value="InterPro"/>
</dbReference>
<keyword evidence="4" id="KW-0067">ATP-binding</keyword>
<evidence type="ECO:0000256" key="1">
    <source>
        <dbReference type="ARBA" id="ARBA00011738"/>
    </source>
</evidence>
<name>A0A364LFG6_9GAMM</name>
<evidence type="ECO:0000256" key="3">
    <source>
        <dbReference type="ARBA" id="ARBA00022741"/>
    </source>
</evidence>
<dbReference type="GO" id="GO:0016740">
    <property type="term" value="F:transferase activity"/>
    <property type="evidence" value="ECO:0007669"/>
    <property type="project" value="UniProtKB-KW"/>
</dbReference>
<dbReference type="Pfam" id="PF00152">
    <property type="entry name" value="tRNA-synt_2"/>
    <property type="match status" value="1"/>
</dbReference>
<dbReference type="InterPro" id="IPR006195">
    <property type="entry name" value="aa-tRNA-synth_II"/>
</dbReference>
<dbReference type="InterPro" id="IPR045864">
    <property type="entry name" value="aa-tRNA-synth_II/BPL/LPL"/>
</dbReference>
<evidence type="ECO:0000259" key="6">
    <source>
        <dbReference type="PROSITE" id="PS50862"/>
    </source>
</evidence>
<protein>
    <submittedName>
        <fullName evidence="7">Elongation factor P lysine(34) lysyltransferase</fullName>
    </submittedName>
</protein>
<dbReference type="PROSITE" id="PS50862">
    <property type="entry name" value="AA_TRNA_LIGASE_II"/>
    <property type="match status" value="1"/>
</dbReference>
<gene>
    <name evidence="7" type="ORF">B1207_14750</name>
</gene>
<dbReference type="Gene3D" id="3.30.930.10">
    <property type="entry name" value="Bira Bifunctional Protein, Domain 2"/>
    <property type="match status" value="1"/>
</dbReference>
<dbReference type="InterPro" id="IPR004364">
    <property type="entry name" value="Aa-tRNA-synt_II"/>
</dbReference>
<sequence>MHLPEQWQPSTSIDLLRQRAAILNNIRSFFNQRGYLEVETPAMARCGITDVYLSNIKAIFRNQIYYLQTSPEYHMKRLLAAGSGPIFQMAKAYRDDEFGRHHNPEFTMLEWYQLDIDHHALIQEVDELLQTIINCPPAIRKTYQQVFVELCAVDPFAASITDYRHCLKQFELDYVLAKDEHDPDQYLFLLMSHVIEPALASSAAPVVIYDFPVSQAALAQVNNGRAERFEFYYRGMELANGFHELLDIEKQKQRFEQDVAQRERLNLELPPIDPLFLAALAHGLPACSGVALGVDRLIMLALQQTEIASVLSFDFSRA</sequence>
<dbReference type="NCBIfam" id="TIGR00462">
    <property type="entry name" value="genX"/>
    <property type="match status" value="1"/>
</dbReference>
<feature type="domain" description="Aminoacyl-transfer RNA synthetases class-II family profile" evidence="6">
    <location>
        <begin position="16"/>
        <end position="318"/>
    </location>
</feature>
<dbReference type="AlphaFoldDB" id="A0A364LFG6"/>
<organism evidence="7 8">
    <name type="scientific">Legionella quinlivanii</name>
    <dbReference type="NCBI Taxonomy" id="45073"/>
    <lineage>
        <taxon>Bacteria</taxon>
        <taxon>Pseudomonadati</taxon>
        <taxon>Pseudomonadota</taxon>
        <taxon>Gammaproteobacteria</taxon>
        <taxon>Legionellales</taxon>
        <taxon>Legionellaceae</taxon>
        <taxon>Legionella</taxon>
    </lineage>
</organism>